<dbReference type="eggNOG" id="COG1514">
    <property type="taxonomic scope" value="Bacteria"/>
</dbReference>
<protein>
    <submittedName>
        <fullName evidence="2">Phosphoesterase HXTX</fullName>
    </submittedName>
</protein>
<dbReference type="OrthoDB" id="9789350at2"/>
<name>B3QXR5_CHLT3</name>
<gene>
    <name evidence="2" type="ordered locus">Ctha_2531</name>
</gene>
<dbReference type="InterPro" id="IPR004175">
    <property type="entry name" value="RNA_CPDase"/>
</dbReference>
<dbReference type="PANTHER" id="PTHR35561:SF1">
    <property type="entry name" value="RNA 2',3'-CYCLIC PHOSPHODIESTERASE"/>
    <property type="match status" value="1"/>
</dbReference>
<accession>B3QXR5</accession>
<dbReference type="Gene3D" id="3.90.1140.10">
    <property type="entry name" value="Cyclic phosphodiesterase"/>
    <property type="match status" value="1"/>
</dbReference>
<dbReference type="KEGG" id="cts:Ctha_2531"/>
<dbReference type="InterPro" id="IPR009097">
    <property type="entry name" value="Cyclic_Pdiesterase"/>
</dbReference>
<dbReference type="NCBIfam" id="TIGR02258">
    <property type="entry name" value="2_5_ligase"/>
    <property type="match status" value="1"/>
</dbReference>
<keyword evidence="1" id="KW-0378">Hydrolase</keyword>
<reference evidence="2 3" key="1">
    <citation type="submission" date="2008-06" db="EMBL/GenBank/DDBJ databases">
        <title>Complete sequence of Chloroherpeton thalassium ATCC 35110.</title>
        <authorList>
            <consortium name="US DOE Joint Genome Institute"/>
            <person name="Lucas S."/>
            <person name="Copeland A."/>
            <person name="Lapidus A."/>
            <person name="Glavina del Rio T."/>
            <person name="Dalin E."/>
            <person name="Tice H."/>
            <person name="Bruce D."/>
            <person name="Goodwin L."/>
            <person name="Pitluck S."/>
            <person name="Schmutz J."/>
            <person name="Larimer F."/>
            <person name="Land M."/>
            <person name="Hauser L."/>
            <person name="Kyrpides N."/>
            <person name="Mikhailova N."/>
            <person name="Liu Z."/>
            <person name="Li T."/>
            <person name="Zhao F."/>
            <person name="Overmann J."/>
            <person name="Bryant D.A."/>
            <person name="Richardson P."/>
        </authorList>
    </citation>
    <scope>NUCLEOTIDE SEQUENCE [LARGE SCALE GENOMIC DNA]</scope>
    <source>
        <strain evidence="3">ATCC 35110 / GB-78</strain>
    </source>
</reference>
<evidence type="ECO:0000313" key="2">
    <source>
        <dbReference type="EMBL" id="ACF14980.1"/>
    </source>
</evidence>
<evidence type="ECO:0000313" key="3">
    <source>
        <dbReference type="Proteomes" id="UP000001208"/>
    </source>
</evidence>
<dbReference type="GO" id="GO:0004113">
    <property type="term" value="F:2',3'-cyclic-nucleotide 3'-phosphodiesterase activity"/>
    <property type="evidence" value="ECO:0007669"/>
    <property type="project" value="InterPro"/>
</dbReference>
<sequence>MTANTFVAAPIENTKGWLSQYLIKLPDALRVFDARDLHLTVAFLGKISAEAQHAVIRILEQLSHPAFEISFDRLVALPNAKRMSAISLRVKDGASEAARFIETWREPIFQSVALPPETRPPLPHITIARPKRNATAREKNTILNWCNAETPPSVTIPINRVALYTWSDNRKERQFKILYEKSLQV</sequence>
<dbReference type="HOGENOM" id="CLU_1458849_0_0_10"/>
<dbReference type="GO" id="GO:0008664">
    <property type="term" value="F:RNA 2',3'-cyclic 3'-phosphodiesterase activity"/>
    <property type="evidence" value="ECO:0007669"/>
    <property type="project" value="InterPro"/>
</dbReference>
<keyword evidence="3" id="KW-1185">Reference proteome</keyword>
<dbReference type="PANTHER" id="PTHR35561">
    <property type="entry name" value="RNA 2',3'-CYCLIC PHOSPHODIESTERASE"/>
    <property type="match status" value="1"/>
</dbReference>
<organism evidence="2 3">
    <name type="scientific">Chloroherpeton thalassium (strain ATCC 35110 / GB-78)</name>
    <dbReference type="NCBI Taxonomy" id="517418"/>
    <lineage>
        <taxon>Bacteria</taxon>
        <taxon>Pseudomonadati</taxon>
        <taxon>Chlorobiota</taxon>
        <taxon>Chlorobiia</taxon>
        <taxon>Chlorobiales</taxon>
        <taxon>Chloroherpetonaceae</taxon>
        <taxon>Chloroherpeton</taxon>
    </lineage>
</organism>
<dbReference type="STRING" id="517418.Ctha_2531"/>
<dbReference type="Proteomes" id="UP000001208">
    <property type="component" value="Chromosome"/>
</dbReference>
<dbReference type="RefSeq" id="WP_012501062.1">
    <property type="nucleotide sequence ID" value="NC_011026.1"/>
</dbReference>
<dbReference type="EMBL" id="CP001100">
    <property type="protein sequence ID" value="ACF14980.1"/>
    <property type="molecule type" value="Genomic_DNA"/>
</dbReference>
<dbReference type="SUPFAM" id="SSF55144">
    <property type="entry name" value="LigT-like"/>
    <property type="match status" value="1"/>
</dbReference>
<proteinExistence type="predicted"/>
<dbReference type="AlphaFoldDB" id="B3QXR5"/>
<evidence type="ECO:0000256" key="1">
    <source>
        <dbReference type="ARBA" id="ARBA00022801"/>
    </source>
</evidence>
<dbReference type="Pfam" id="PF13563">
    <property type="entry name" value="2_5_RNA_ligase2"/>
    <property type="match status" value="1"/>
</dbReference>